<protein>
    <recommendedName>
        <fullName evidence="5">Riboflavin synthase</fullName>
        <ecNumber evidence="4">2.5.1.9</ecNumber>
    </recommendedName>
</protein>
<dbReference type="RefSeq" id="WP_205110708.1">
    <property type="nucleotide sequence ID" value="NZ_BAAAHT010000014.1"/>
</dbReference>
<dbReference type="SUPFAM" id="SSF63380">
    <property type="entry name" value="Riboflavin synthase domain-like"/>
    <property type="match status" value="2"/>
</dbReference>
<keyword evidence="8" id="KW-0677">Repeat</keyword>
<dbReference type="InterPro" id="IPR023366">
    <property type="entry name" value="ATP_synth_asu-like_sf"/>
</dbReference>
<gene>
    <name evidence="12" type="ORF">JOE66_002982</name>
</gene>
<evidence type="ECO:0000256" key="5">
    <source>
        <dbReference type="ARBA" id="ARBA00013950"/>
    </source>
</evidence>
<dbReference type="PIRSF" id="PIRSF000498">
    <property type="entry name" value="Riboflavin_syn_A"/>
    <property type="match status" value="1"/>
</dbReference>
<comment type="caution">
    <text evidence="12">The sequence shown here is derived from an EMBL/GenBank/DDBJ whole genome shotgun (WGS) entry which is preliminary data.</text>
</comment>
<organism evidence="12 13">
    <name type="scientific">Subtercola frigoramans</name>
    <dbReference type="NCBI Taxonomy" id="120298"/>
    <lineage>
        <taxon>Bacteria</taxon>
        <taxon>Bacillati</taxon>
        <taxon>Actinomycetota</taxon>
        <taxon>Actinomycetes</taxon>
        <taxon>Micrococcales</taxon>
        <taxon>Microbacteriaceae</taxon>
        <taxon>Subtercola</taxon>
    </lineage>
</organism>
<feature type="domain" description="Lumazine-binding" evidence="11">
    <location>
        <begin position="97"/>
        <end position="217"/>
    </location>
</feature>
<name>A0ABS2L8C9_9MICO</name>
<evidence type="ECO:0000313" key="12">
    <source>
        <dbReference type="EMBL" id="MBM7473348.1"/>
    </source>
</evidence>
<evidence type="ECO:0000256" key="3">
    <source>
        <dbReference type="ARBA" id="ARBA00004887"/>
    </source>
</evidence>
<keyword evidence="6" id="KW-0686">Riboflavin biosynthesis</keyword>
<feature type="repeat" description="Lumazine-binding" evidence="9">
    <location>
        <begin position="97"/>
        <end position="217"/>
    </location>
</feature>
<accession>A0ABS2L8C9</accession>
<evidence type="ECO:0000256" key="10">
    <source>
        <dbReference type="SAM" id="MobiDB-lite"/>
    </source>
</evidence>
<proteinExistence type="predicted"/>
<evidence type="ECO:0000256" key="2">
    <source>
        <dbReference type="ARBA" id="ARBA00002803"/>
    </source>
</evidence>
<evidence type="ECO:0000256" key="7">
    <source>
        <dbReference type="ARBA" id="ARBA00022679"/>
    </source>
</evidence>
<dbReference type="PROSITE" id="PS51177">
    <property type="entry name" value="LUMAZINE_BIND"/>
    <property type="match status" value="2"/>
</dbReference>
<comment type="function">
    <text evidence="2">Catalyzes the dismutation of two molecules of 6,7-dimethyl-8-ribityllumazine, resulting in the formation of riboflavin and 5-amino-6-(D-ribitylamino)uracil.</text>
</comment>
<sequence length="234" mass="24180">MFTGIIEEKGEVLAIEPRADVVRLTLRAPLAVSGARHGDSISVSGVCLTVVDQTVDSFTADVMQQTIDMSTVGSLKPGDAVNLERAALVGDRLGGHIVQGHIDGTSTVLAVTPGEAWSVLRFSLSPELAPLVVDKGSIAVAGVSLTVSNVDGGHGHPGATPPTEGADAGDAHTASAHWFEVSLIPETLSATTLGALAVGDVVNIETDILARHVERLLSLRTTTDPTTKPTTTQR</sequence>
<evidence type="ECO:0000256" key="6">
    <source>
        <dbReference type="ARBA" id="ARBA00022619"/>
    </source>
</evidence>
<keyword evidence="13" id="KW-1185">Reference proteome</keyword>
<dbReference type="PANTHER" id="PTHR21098:SF12">
    <property type="entry name" value="RIBOFLAVIN SYNTHASE"/>
    <property type="match status" value="1"/>
</dbReference>
<dbReference type="CDD" id="cd00402">
    <property type="entry name" value="Riboflavin_synthase_like"/>
    <property type="match status" value="1"/>
</dbReference>
<dbReference type="Proteomes" id="UP000776164">
    <property type="component" value="Unassembled WGS sequence"/>
</dbReference>
<comment type="catalytic activity">
    <reaction evidence="1">
        <text>2 6,7-dimethyl-8-(1-D-ribityl)lumazine + H(+) = 5-amino-6-(D-ribitylamino)uracil + riboflavin</text>
        <dbReference type="Rhea" id="RHEA:20772"/>
        <dbReference type="ChEBI" id="CHEBI:15378"/>
        <dbReference type="ChEBI" id="CHEBI:15934"/>
        <dbReference type="ChEBI" id="CHEBI:57986"/>
        <dbReference type="ChEBI" id="CHEBI:58201"/>
        <dbReference type="EC" id="2.5.1.9"/>
    </reaction>
</comment>
<dbReference type="PANTHER" id="PTHR21098">
    <property type="entry name" value="RIBOFLAVIN SYNTHASE ALPHA CHAIN"/>
    <property type="match status" value="1"/>
</dbReference>
<dbReference type="Gene3D" id="2.40.30.20">
    <property type="match status" value="2"/>
</dbReference>
<evidence type="ECO:0000313" key="13">
    <source>
        <dbReference type="Proteomes" id="UP000776164"/>
    </source>
</evidence>
<feature type="region of interest" description="Disordered" evidence="10">
    <location>
        <begin position="151"/>
        <end position="170"/>
    </location>
</feature>
<dbReference type="EMBL" id="JAFBBU010000001">
    <property type="protein sequence ID" value="MBM7473348.1"/>
    <property type="molecule type" value="Genomic_DNA"/>
</dbReference>
<comment type="pathway">
    <text evidence="3">Cofactor biosynthesis; riboflavin biosynthesis; riboflavin from 2-hydroxy-3-oxobutyl phosphate and 5-amino-6-(D-ribitylamino)uracil: step 2/2.</text>
</comment>
<evidence type="ECO:0000256" key="8">
    <source>
        <dbReference type="ARBA" id="ARBA00022737"/>
    </source>
</evidence>
<dbReference type="GO" id="GO:0004746">
    <property type="term" value="F:riboflavin synthase activity"/>
    <property type="evidence" value="ECO:0007669"/>
    <property type="project" value="UniProtKB-EC"/>
</dbReference>
<feature type="domain" description="Lumazine-binding" evidence="11">
    <location>
        <begin position="1"/>
        <end position="96"/>
    </location>
</feature>
<dbReference type="InterPro" id="IPR001783">
    <property type="entry name" value="Lumazine-bd"/>
</dbReference>
<feature type="compositionally biased region" description="Low complexity" evidence="10">
    <location>
        <begin position="157"/>
        <end position="166"/>
    </location>
</feature>
<dbReference type="InterPro" id="IPR026017">
    <property type="entry name" value="Lumazine-bd_dom"/>
</dbReference>
<dbReference type="InterPro" id="IPR017938">
    <property type="entry name" value="Riboflavin_synthase-like_b-brl"/>
</dbReference>
<evidence type="ECO:0000256" key="4">
    <source>
        <dbReference type="ARBA" id="ARBA00012827"/>
    </source>
</evidence>
<dbReference type="NCBIfam" id="NF006767">
    <property type="entry name" value="PRK09289.1"/>
    <property type="match status" value="1"/>
</dbReference>
<feature type="repeat" description="Lumazine-binding" evidence="9">
    <location>
        <begin position="1"/>
        <end position="96"/>
    </location>
</feature>
<evidence type="ECO:0000259" key="11">
    <source>
        <dbReference type="PROSITE" id="PS51177"/>
    </source>
</evidence>
<dbReference type="Pfam" id="PF00677">
    <property type="entry name" value="Lum_binding"/>
    <property type="match status" value="2"/>
</dbReference>
<reference evidence="12 13" key="1">
    <citation type="submission" date="2021-01" db="EMBL/GenBank/DDBJ databases">
        <title>Sequencing the genomes of 1000 actinobacteria strains.</title>
        <authorList>
            <person name="Klenk H.-P."/>
        </authorList>
    </citation>
    <scope>NUCLEOTIDE SEQUENCE [LARGE SCALE GENOMIC DNA]</scope>
    <source>
        <strain evidence="12 13">DSM 13057</strain>
    </source>
</reference>
<dbReference type="EC" id="2.5.1.9" evidence="4"/>
<keyword evidence="7 12" id="KW-0808">Transferase</keyword>
<evidence type="ECO:0000256" key="1">
    <source>
        <dbReference type="ARBA" id="ARBA00000968"/>
    </source>
</evidence>
<evidence type="ECO:0000256" key="9">
    <source>
        <dbReference type="PROSITE-ProRule" id="PRU00524"/>
    </source>
</evidence>